<evidence type="ECO:0000313" key="2">
    <source>
        <dbReference type="EMBL" id="OQU81574.1"/>
    </source>
</evidence>
<feature type="transmembrane region" description="Helical" evidence="1">
    <location>
        <begin position="97"/>
        <end position="115"/>
    </location>
</feature>
<evidence type="ECO:0000313" key="3">
    <source>
        <dbReference type="Proteomes" id="UP000000768"/>
    </source>
</evidence>
<dbReference type="Proteomes" id="UP000000768">
    <property type="component" value="Chromosome 6"/>
</dbReference>
<name>A0A1Z5RCU1_SORBI</name>
<accession>A0A1Z5RCU1</accession>
<dbReference type="InParanoid" id="A0A1Z5RCU1"/>
<protein>
    <submittedName>
        <fullName evidence="2">Uncharacterized protein</fullName>
    </submittedName>
</protein>
<reference evidence="2 3" key="1">
    <citation type="journal article" date="2009" name="Nature">
        <title>The Sorghum bicolor genome and the diversification of grasses.</title>
        <authorList>
            <person name="Paterson A.H."/>
            <person name="Bowers J.E."/>
            <person name="Bruggmann R."/>
            <person name="Dubchak I."/>
            <person name="Grimwood J."/>
            <person name="Gundlach H."/>
            <person name="Haberer G."/>
            <person name="Hellsten U."/>
            <person name="Mitros T."/>
            <person name="Poliakov A."/>
            <person name="Schmutz J."/>
            <person name="Spannagl M."/>
            <person name="Tang H."/>
            <person name="Wang X."/>
            <person name="Wicker T."/>
            <person name="Bharti A.K."/>
            <person name="Chapman J."/>
            <person name="Feltus F.A."/>
            <person name="Gowik U."/>
            <person name="Grigoriev I.V."/>
            <person name="Lyons E."/>
            <person name="Maher C.A."/>
            <person name="Martis M."/>
            <person name="Narechania A."/>
            <person name="Otillar R.P."/>
            <person name="Penning B.W."/>
            <person name="Salamov A.A."/>
            <person name="Wang Y."/>
            <person name="Zhang L."/>
            <person name="Carpita N.C."/>
            <person name="Freeling M."/>
            <person name="Gingle A.R."/>
            <person name="Hash C.T."/>
            <person name="Keller B."/>
            <person name="Klein P."/>
            <person name="Kresovich S."/>
            <person name="McCann M.C."/>
            <person name="Ming R."/>
            <person name="Peterson D.G."/>
            <person name="Mehboob-ur-Rahman"/>
            <person name="Ware D."/>
            <person name="Westhoff P."/>
            <person name="Mayer K.F."/>
            <person name="Messing J."/>
            <person name="Rokhsar D.S."/>
        </authorList>
    </citation>
    <scope>NUCLEOTIDE SEQUENCE [LARGE SCALE GENOMIC DNA]</scope>
    <source>
        <strain evidence="3">cv. BTx623</strain>
    </source>
</reference>
<dbReference type="Gramene" id="OQU81574">
    <property type="protein sequence ID" value="OQU81574"/>
    <property type="gene ID" value="SORBI_3006G078450"/>
</dbReference>
<proteinExistence type="predicted"/>
<evidence type="ECO:0000256" key="1">
    <source>
        <dbReference type="SAM" id="Phobius"/>
    </source>
</evidence>
<sequence length="116" mass="13466">MHVLPCFARRRRTFGTTLVGWKTWQVPFRRSDHGGPSHVPSRSHAQLLRLCHVVRYIPCRRLPPLVTKDLEGRRKLSSGNVSTWATMGQPRKVFRTGSWPTICTPICIFLNYYLFT</sequence>
<keyword evidence="1" id="KW-0812">Transmembrane</keyword>
<dbReference type="AlphaFoldDB" id="A0A1Z5RCU1"/>
<keyword evidence="1" id="KW-1133">Transmembrane helix</keyword>
<keyword evidence="1" id="KW-0472">Membrane</keyword>
<keyword evidence="3" id="KW-1185">Reference proteome</keyword>
<organism evidence="2 3">
    <name type="scientific">Sorghum bicolor</name>
    <name type="common">Sorghum</name>
    <name type="synonym">Sorghum vulgare</name>
    <dbReference type="NCBI Taxonomy" id="4558"/>
    <lineage>
        <taxon>Eukaryota</taxon>
        <taxon>Viridiplantae</taxon>
        <taxon>Streptophyta</taxon>
        <taxon>Embryophyta</taxon>
        <taxon>Tracheophyta</taxon>
        <taxon>Spermatophyta</taxon>
        <taxon>Magnoliopsida</taxon>
        <taxon>Liliopsida</taxon>
        <taxon>Poales</taxon>
        <taxon>Poaceae</taxon>
        <taxon>PACMAD clade</taxon>
        <taxon>Panicoideae</taxon>
        <taxon>Andropogonodae</taxon>
        <taxon>Andropogoneae</taxon>
        <taxon>Sorghinae</taxon>
        <taxon>Sorghum</taxon>
    </lineage>
</organism>
<gene>
    <name evidence="2" type="ORF">SORBI_3006G078450</name>
</gene>
<dbReference type="EMBL" id="CM000765">
    <property type="protein sequence ID" value="OQU81574.1"/>
    <property type="molecule type" value="Genomic_DNA"/>
</dbReference>
<reference evidence="3" key="2">
    <citation type="journal article" date="2018" name="Plant J.">
        <title>The Sorghum bicolor reference genome: improved assembly, gene annotations, a transcriptome atlas, and signatures of genome organization.</title>
        <authorList>
            <person name="McCormick R.F."/>
            <person name="Truong S.K."/>
            <person name="Sreedasyam A."/>
            <person name="Jenkins J."/>
            <person name="Shu S."/>
            <person name="Sims D."/>
            <person name="Kennedy M."/>
            <person name="Amirebrahimi M."/>
            <person name="Weers B.D."/>
            <person name="McKinley B."/>
            <person name="Mattison A."/>
            <person name="Morishige D.T."/>
            <person name="Grimwood J."/>
            <person name="Schmutz J."/>
            <person name="Mullet J.E."/>
        </authorList>
    </citation>
    <scope>NUCLEOTIDE SEQUENCE [LARGE SCALE GENOMIC DNA]</scope>
    <source>
        <strain evidence="3">cv. BTx623</strain>
    </source>
</reference>